<comment type="caution">
    <text evidence="1">The sequence shown here is derived from an EMBL/GenBank/DDBJ whole genome shotgun (WGS) entry which is preliminary data.</text>
</comment>
<name>A0A9P4R413_9PLEO</name>
<dbReference type="EMBL" id="ML996109">
    <property type="protein sequence ID" value="KAF2738354.1"/>
    <property type="molecule type" value="Genomic_DNA"/>
</dbReference>
<dbReference type="OrthoDB" id="4216928at2759"/>
<accession>A0A9P4R413</accession>
<proteinExistence type="predicted"/>
<evidence type="ECO:0000313" key="2">
    <source>
        <dbReference type="Proteomes" id="UP000799444"/>
    </source>
</evidence>
<evidence type="ECO:0000313" key="1">
    <source>
        <dbReference type="EMBL" id="KAF2738354.1"/>
    </source>
</evidence>
<dbReference type="AlphaFoldDB" id="A0A9P4R413"/>
<protein>
    <recommendedName>
        <fullName evidence="3">Zn(2)-C6 fungal-type domain-containing protein</fullName>
    </recommendedName>
</protein>
<gene>
    <name evidence="1" type="ORF">EJ04DRAFT_549863</name>
</gene>
<evidence type="ECO:0008006" key="3">
    <source>
        <dbReference type="Google" id="ProtNLM"/>
    </source>
</evidence>
<dbReference type="Proteomes" id="UP000799444">
    <property type="component" value="Unassembled WGS sequence"/>
</dbReference>
<reference evidence="1" key="1">
    <citation type="journal article" date="2020" name="Stud. Mycol.">
        <title>101 Dothideomycetes genomes: a test case for predicting lifestyles and emergence of pathogens.</title>
        <authorList>
            <person name="Haridas S."/>
            <person name="Albert R."/>
            <person name="Binder M."/>
            <person name="Bloem J."/>
            <person name="Labutti K."/>
            <person name="Salamov A."/>
            <person name="Andreopoulos B."/>
            <person name="Baker S."/>
            <person name="Barry K."/>
            <person name="Bills G."/>
            <person name="Bluhm B."/>
            <person name="Cannon C."/>
            <person name="Castanera R."/>
            <person name="Culley D."/>
            <person name="Daum C."/>
            <person name="Ezra D."/>
            <person name="Gonzalez J."/>
            <person name="Henrissat B."/>
            <person name="Kuo A."/>
            <person name="Liang C."/>
            <person name="Lipzen A."/>
            <person name="Lutzoni F."/>
            <person name="Magnuson J."/>
            <person name="Mondo S."/>
            <person name="Nolan M."/>
            <person name="Ohm R."/>
            <person name="Pangilinan J."/>
            <person name="Park H.-J."/>
            <person name="Ramirez L."/>
            <person name="Alfaro M."/>
            <person name="Sun H."/>
            <person name="Tritt A."/>
            <person name="Yoshinaga Y."/>
            <person name="Zwiers L.-H."/>
            <person name="Turgeon B."/>
            <person name="Goodwin S."/>
            <person name="Spatafora J."/>
            <person name="Crous P."/>
            <person name="Grigoriev I."/>
        </authorList>
    </citation>
    <scope>NUCLEOTIDE SEQUENCE</scope>
    <source>
        <strain evidence="1">CBS 125425</strain>
    </source>
</reference>
<organism evidence="1 2">
    <name type="scientific">Polyplosphaeria fusca</name>
    <dbReference type="NCBI Taxonomy" id="682080"/>
    <lineage>
        <taxon>Eukaryota</taxon>
        <taxon>Fungi</taxon>
        <taxon>Dikarya</taxon>
        <taxon>Ascomycota</taxon>
        <taxon>Pezizomycotina</taxon>
        <taxon>Dothideomycetes</taxon>
        <taxon>Pleosporomycetidae</taxon>
        <taxon>Pleosporales</taxon>
        <taxon>Tetraplosphaeriaceae</taxon>
        <taxon>Polyplosphaeria</taxon>
    </lineage>
</organism>
<sequence length="392" mass="44211">MLGYISSTRKKSCRGCVKAKRRCDLGYPSCAAARDAEDVVVRLCTPDLPTQPSVVPPPELSPPLPAKTFPTSTIDPAILQSPSTGSSSPESFQSFDSFQDVTQDELDTFRSWFVQQPRICESLLPQVWEPVVLSEAQILSSVERLCSFIPSLVYSGHTEFMHEAQYQTWQPTAFQDLCGISALYLVRTANNAAILRSSIDTKISKLIESSKTWTLANHLAAVQALIVYQIMRLFDPDLGMQDVAERQNRLLEIWTAHLWKRYFNDPQTFASSHDSWIFEESLRRTVLLSVFLRGAWSSITQGGLCDQVPLLARLPVARDAKLWNSDVMEWEIRESCTTPGEKLIAYGDMSNMWRPDRDVDQLTAWEKLLLAPCRKDDPRLLADFAKAEVVDS</sequence>
<keyword evidence="2" id="KW-1185">Reference proteome</keyword>